<dbReference type="InterPro" id="IPR001279">
    <property type="entry name" value="Metallo-B-lactamas"/>
</dbReference>
<dbReference type="Pfam" id="PF14863">
    <property type="entry name" value="Alkyl_sulf_dimr"/>
    <property type="match status" value="1"/>
</dbReference>
<dbReference type="InterPro" id="IPR029228">
    <property type="entry name" value="Alkyl_sulf_dimr"/>
</dbReference>
<dbReference type="RefSeq" id="WP_153757880.1">
    <property type="nucleotide sequence ID" value="NZ_CP045851.1"/>
</dbReference>
<evidence type="ECO:0000313" key="2">
    <source>
        <dbReference type="EMBL" id="QGG93774.1"/>
    </source>
</evidence>
<dbReference type="PANTHER" id="PTHR43223:SF2">
    <property type="entry name" value="METALLO-BETA-LACTAMASE DOMAIN-CONTAINING PROTEIN"/>
    <property type="match status" value="1"/>
</dbReference>
<protein>
    <submittedName>
        <fullName evidence="2">MBL fold metallo-hydrolase</fullName>
    </submittedName>
</protein>
<organism evidence="2 3">
    <name type="scientific">Actinomarinicola tropica</name>
    <dbReference type="NCBI Taxonomy" id="2789776"/>
    <lineage>
        <taxon>Bacteria</taxon>
        <taxon>Bacillati</taxon>
        <taxon>Actinomycetota</taxon>
        <taxon>Acidimicrobiia</taxon>
        <taxon>Acidimicrobiales</taxon>
        <taxon>Iamiaceae</taxon>
        <taxon>Actinomarinicola</taxon>
    </lineage>
</organism>
<dbReference type="GO" id="GO:0016787">
    <property type="term" value="F:hydrolase activity"/>
    <property type="evidence" value="ECO:0007669"/>
    <property type="project" value="UniProtKB-KW"/>
</dbReference>
<sequence length="431" mass="46477">MADLLALSARIIDSGVADEPVNRTTQELSEVGDGVAMVESFSHVVTFRTDEGLVCFDASGAAAGGRVVESLRRWTSDPIHSLVYTHGHVDHVGGSGAFVADARESGRPDPVVVGHANVPVRMDRYDRTNGYNTTINARQFGGVRGLGIGIGGEQRFLPADAARPDVTFTDRFTAQVGDVTFQMRHAKGETDDHLWAWVPQHKALCTGDFLIWNFPNAGNPQKVQRYPLEWAHALREMAAMDAELLLPAHGLPIAGRDRIAGVLGDVATALEHLVADTLALMNEGATLDHILHTVRVDPDLLAKPYLRPLYDEPEFVVRNVWRLYGGWYDGNPAHLKPAPQSAFAAELASLAGGSTALAARAREVADGGDLRLACQLVELAVQAAPDDVGAHRTRAEIYEQRRQAESSLMAKGIYGWAVRQSTAAADGEGST</sequence>
<name>A0A5Q2RDJ7_9ACTN</name>
<dbReference type="InterPro" id="IPR038536">
    <property type="entry name" value="Alkyl/aryl-sulf_dimr_sf"/>
</dbReference>
<dbReference type="GO" id="GO:0046983">
    <property type="term" value="F:protein dimerization activity"/>
    <property type="evidence" value="ECO:0007669"/>
    <property type="project" value="InterPro"/>
</dbReference>
<reference evidence="2 3" key="1">
    <citation type="submission" date="2019-11" db="EMBL/GenBank/DDBJ databases">
        <authorList>
            <person name="He Y."/>
        </authorList>
    </citation>
    <scope>NUCLEOTIDE SEQUENCE [LARGE SCALE GENOMIC DNA]</scope>
    <source>
        <strain evidence="2 3">SCSIO 58843</strain>
    </source>
</reference>
<dbReference type="AlphaFoldDB" id="A0A5Q2RDJ7"/>
<dbReference type="InterPro" id="IPR052195">
    <property type="entry name" value="Bact_Alkyl/Aryl-Sulfatase"/>
</dbReference>
<gene>
    <name evidence="2" type="ORF">GH723_00855</name>
</gene>
<evidence type="ECO:0000259" key="1">
    <source>
        <dbReference type="SMART" id="SM00849"/>
    </source>
</evidence>
<dbReference type="KEGG" id="atq:GH723_00855"/>
<dbReference type="EMBL" id="CP045851">
    <property type="protein sequence ID" value="QGG93774.1"/>
    <property type="molecule type" value="Genomic_DNA"/>
</dbReference>
<keyword evidence="3" id="KW-1185">Reference proteome</keyword>
<dbReference type="InterPro" id="IPR036866">
    <property type="entry name" value="RibonucZ/Hydroxyglut_hydro"/>
</dbReference>
<dbReference type="PANTHER" id="PTHR43223">
    <property type="entry name" value="ALKYL/ARYL-SULFATASE"/>
    <property type="match status" value="1"/>
</dbReference>
<feature type="domain" description="Metallo-beta-lactamase" evidence="1">
    <location>
        <begin position="41"/>
        <end position="249"/>
    </location>
</feature>
<evidence type="ECO:0000313" key="3">
    <source>
        <dbReference type="Proteomes" id="UP000334019"/>
    </source>
</evidence>
<dbReference type="SUPFAM" id="SSF56281">
    <property type="entry name" value="Metallo-hydrolase/oxidoreductase"/>
    <property type="match status" value="1"/>
</dbReference>
<dbReference type="Gene3D" id="3.60.15.30">
    <property type="entry name" value="Metallo-beta-lactamase domain"/>
    <property type="match status" value="1"/>
</dbReference>
<dbReference type="Proteomes" id="UP000334019">
    <property type="component" value="Chromosome"/>
</dbReference>
<proteinExistence type="predicted"/>
<dbReference type="Pfam" id="PF00753">
    <property type="entry name" value="Lactamase_B"/>
    <property type="match status" value="1"/>
</dbReference>
<accession>A0A5Q2RDJ7</accession>
<dbReference type="SMART" id="SM00849">
    <property type="entry name" value="Lactamase_B"/>
    <property type="match status" value="1"/>
</dbReference>
<keyword evidence="2" id="KW-0378">Hydrolase</keyword>
<dbReference type="Gene3D" id="1.25.40.880">
    <property type="entry name" value="Alkyl sulfatase, dimerisation domain"/>
    <property type="match status" value="1"/>
</dbReference>